<dbReference type="EMBL" id="CAMXCT020000553">
    <property type="protein sequence ID" value="CAL1133702.1"/>
    <property type="molecule type" value="Genomic_DNA"/>
</dbReference>
<dbReference type="PANTHER" id="PTHR48462">
    <property type="entry name" value="PROTEIN, PUTATIVE-RELATED"/>
    <property type="match status" value="1"/>
</dbReference>
<protein>
    <submittedName>
        <fullName evidence="3">132 kDa protein</fullName>
    </submittedName>
</protein>
<sequence length="929" mass="98820">MSCPDYRPVGARGGVGPEVRTVRPVGPGCPEDLDFFGISWDSQHQLDLCSVCGGLVASRFHGAHPRCRPAARQTAAPAAVAGALASGPDLNTVFAERIPVLRHVPKAARSAWAQCLARALGHVAATNTLQAWRDLFMLPKAVLRPAPRGGHRHRLQAAQFTQRRCARWLSGEREELWNEPLGVRRPRSSRGLDEEAALAGRQRRCCGLASLASEGEFSRACAALVSPPLLDNTGDVAVKLQAKHPRATPARPALVALGPPPLPAVPELGVEALGSAHGDEMAVNLADVVMLLAQGHALLEVAPHLAGATLHALPKGADDVRPIAVGETLRRLTAKCLCNDVRVPARDFLCPLQVGVATRHGTEAVVHTARQWVQRHAGIPDQVLLKIDFSNAFNTVDRAALLRETRLRLPGLSPWAEWCYGHHSQVSAGLVRLTAAARQVGLQVNPAKCELVACGGAAAAVDLALFPANMPFNQSGGFELLGAPIGDATFCEGYTHTQRVSKTFPLLEALANLGDAQTSLLLLRQCASYCRLVYATRATPSIGLAPALIAFDSAVRACLETACTGPLTAEAWLQATLSTSHGGLGLRAVATHAAAGYAASVFATTSLCQEIDPAYQSGFAAAIQLVNSQLPAADHFPVPAPPSLRQQVLSKALDRVVVTQLAAPAAGKEAYRAHFQLLQQPGAGAWLHAVPSPALGLHVVTPLFRIMVRLRLRLPVADSDLACPLCDGTADRYGDHARVCPCGGDRVKRHNQLRNLLAARAKTAGLQPEVEKANLLPPRPEHQGGAEDGSPHVVHQPASQRRPADVWVPNWNLHGPAAFDLAVTSGLRQGQLAHSIADGGRATLDYEQRKCQHLNTWQACATEGLQFLPLVVEGCAGGWGPTASKTWHLLAAALSSRSGEGASVELQRMLQSFSIALQRENARAVLRRI</sequence>
<dbReference type="EMBL" id="CAMXCT010000553">
    <property type="protein sequence ID" value="CAI3980327.1"/>
    <property type="molecule type" value="Genomic_DNA"/>
</dbReference>
<dbReference type="AlphaFoldDB" id="A0A9P1BVA8"/>
<gene>
    <name evidence="2" type="ORF">C1SCF055_LOCUS8210</name>
</gene>
<proteinExistence type="predicted"/>
<evidence type="ECO:0000313" key="4">
    <source>
        <dbReference type="Proteomes" id="UP001152797"/>
    </source>
</evidence>
<name>A0A9P1BVA8_9DINO</name>
<accession>A0A9P1BVA8</accession>
<organism evidence="2">
    <name type="scientific">Cladocopium goreaui</name>
    <dbReference type="NCBI Taxonomy" id="2562237"/>
    <lineage>
        <taxon>Eukaryota</taxon>
        <taxon>Sar</taxon>
        <taxon>Alveolata</taxon>
        <taxon>Dinophyceae</taxon>
        <taxon>Suessiales</taxon>
        <taxon>Symbiodiniaceae</taxon>
        <taxon>Cladocopium</taxon>
    </lineage>
</organism>
<evidence type="ECO:0000256" key="1">
    <source>
        <dbReference type="SAM" id="MobiDB-lite"/>
    </source>
</evidence>
<keyword evidence="4" id="KW-1185">Reference proteome</keyword>
<dbReference type="Proteomes" id="UP001152797">
    <property type="component" value="Unassembled WGS sequence"/>
</dbReference>
<comment type="caution">
    <text evidence="2">The sequence shown here is derived from an EMBL/GenBank/DDBJ whole genome shotgun (WGS) entry which is preliminary data.</text>
</comment>
<evidence type="ECO:0000313" key="2">
    <source>
        <dbReference type="EMBL" id="CAI3980327.1"/>
    </source>
</evidence>
<feature type="non-terminal residue" evidence="2">
    <location>
        <position position="1"/>
    </location>
</feature>
<feature type="non-terminal residue" evidence="2">
    <location>
        <position position="929"/>
    </location>
</feature>
<feature type="region of interest" description="Disordered" evidence="1">
    <location>
        <begin position="775"/>
        <end position="801"/>
    </location>
</feature>
<reference evidence="2" key="1">
    <citation type="submission" date="2022-10" db="EMBL/GenBank/DDBJ databases">
        <authorList>
            <person name="Chen Y."/>
            <person name="Dougan E. K."/>
            <person name="Chan C."/>
            <person name="Rhodes N."/>
            <person name="Thang M."/>
        </authorList>
    </citation>
    <scope>NUCLEOTIDE SEQUENCE</scope>
</reference>
<dbReference type="PANTHER" id="PTHR48462:SF1">
    <property type="entry name" value="PROTEIN, PUTATIVE-RELATED"/>
    <property type="match status" value="1"/>
</dbReference>
<evidence type="ECO:0000313" key="3">
    <source>
        <dbReference type="EMBL" id="CAL4767639.1"/>
    </source>
</evidence>
<dbReference type="EMBL" id="CAMXCT030000553">
    <property type="protein sequence ID" value="CAL4767639.1"/>
    <property type="molecule type" value="Genomic_DNA"/>
</dbReference>
<reference evidence="3 4" key="2">
    <citation type="submission" date="2024-05" db="EMBL/GenBank/DDBJ databases">
        <authorList>
            <person name="Chen Y."/>
            <person name="Shah S."/>
            <person name="Dougan E. K."/>
            <person name="Thang M."/>
            <person name="Chan C."/>
        </authorList>
    </citation>
    <scope>NUCLEOTIDE SEQUENCE [LARGE SCALE GENOMIC DNA]</scope>
</reference>
<dbReference type="OrthoDB" id="447441at2759"/>